<keyword evidence="2" id="KW-0732">Signal</keyword>
<sequence length="225" mass="23865">MTRPHIIRTVGARAAAAALLLAALAGGVHLAQRPDSGPNAAGAAETQRLLAERERQHAAARAVRDEAKRLAEQKASAVVKTAVADARALETARKKAEAEKAAAAKRAAEVGPVPYTGTIPAACRSLSGSREVGCALMIEAGFEFSEFSCLNKLWDHESGWNYRATNPSSGAYGIPQAYPGSKMSSIADDWKINPATQIKWGLGYVKGRYDSPCGAWNHFQDAGSY</sequence>
<organism evidence="3 4">
    <name type="scientific">Actinoplanes campanulatus</name>
    <dbReference type="NCBI Taxonomy" id="113559"/>
    <lineage>
        <taxon>Bacteria</taxon>
        <taxon>Bacillati</taxon>
        <taxon>Actinomycetota</taxon>
        <taxon>Actinomycetes</taxon>
        <taxon>Micromonosporales</taxon>
        <taxon>Micromonosporaceae</taxon>
        <taxon>Actinoplanes</taxon>
    </lineage>
</organism>
<evidence type="ECO:0000313" key="3">
    <source>
        <dbReference type="EMBL" id="MBB3098862.1"/>
    </source>
</evidence>
<dbReference type="AlphaFoldDB" id="A0A7W5FHV8"/>
<feature type="signal peptide" evidence="2">
    <location>
        <begin position="1"/>
        <end position="31"/>
    </location>
</feature>
<feature type="coiled-coil region" evidence="1">
    <location>
        <begin position="79"/>
        <end position="106"/>
    </location>
</feature>
<name>A0A7W5FHV8_9ACTN</name>
<keyword evidence="1" id="KW-0175">Coiled coil</keyword>
<dbReference type="Proteomes" id="UP000590749">
    <property type="component" value="Unassembled WGS sequence"/>
</dbReference>
<evidence type="ECO:0008006" key="5">
    <source>
        <dbReference type="Google" id="ProtNLM"/>
    </source>
</evidence>
<protein>
    <recommendedName>
        <fullName evidence="5">Transglycosylase SLT domain-containing protein</fullName>
    </recommendedName>
</protein>
<feature type="chain" id="PRO_5039629502" description="Transglycosylase SLT domain-containing protein" evidence="2">
    <location>
        <begin position="32"/>
        <end position="225"/>
    </location>
</feature>
<comment type="caution">
    <text evidence="3">The sequence shown here is derived from an EMBL/GenBank/DDBJ whole genome shotgun (WGS) entry which is preliminary data.</text>
</comment>
<keyword evidence="4" id="KW-1185">Reference proteome</keyword>
<gene>
    <name evidence="3" type="ORF">FHR83_006561</name>
</gene>
<dbReference type="EMBL" id="JACHXF010000016">
    <property type="protein sequence ID" value="MBB3098862.1"/>
    <property type="molecule type" value="Genomic_DNA"/>
</dbReference>
<evidence type="ECO:0000313" key="4">
    <source>
        <dbReference type="Proteomes" id="UP000590749"/>
    </source>
</evidence>
<dbReference type="SUPFAM" id="SSF53955">
    <property type="entry name" value="Lysozyme-like"/>
    <property type="match status" value="1"/>
</dbReference>
<dbReference type="InterPro" id="IPR023346">
    <property type="entry name" value="Lysozyme-like_dom_sf"/>
</dbReference>
<dbReference type="RefSeq" id="WP_229795249.1">
    <property type="nucleotide sequence ID" value="NZ_BMPW01000018.1"/>
</dbReference>
<reference evidence="3 4" key="1">
    <citation type="submission" date="2020-08" db="EMBL/GenBank/DDBJ databases">
        <title>Genomic Encyclopedia of Type Strains, Phase III (KMG-III): the genomes of soil and plant-associated and newly described type strains.</title>
        <authorList>
            <person name="Whitman W."/>
        </authorList>
    </citation>
    <scope>NUCLEOTIDE SEQUENCE [LARGE SCALE GENOMIC DNA]</scope>
    <source>
        <strain evidence="3 4">CECT 3287</strain>
    </source>
</reference>
<proteinExistence type="predicted"/>
<accession>A0A7W5FHV8</accession>
<evidence type="ECO:0000256" key="1">
    <source>
        <dbReference type="SAM" id="Coils"/>
    </source>
</evidence>
<evidence type="ECO:0000256" key="2">
    <source>
        <dbReference type="SAM" id="SignalP"/>
    </source>
</evidence>